<protein>
    <submittedName>
        <fullName evidence="1">Mannonate oxidoreductase</fullName>
    </submittedName>
</protein>
<gene>
    <name evidence="1" type="ORF">AN640_02820</name>
</gene>
<evidence type="ECO:0000313" key="2">
    <source>
        <dbReference type="Proteomes" id="UP000188637"/>
    </source>
</evidence>
<reference evidence="1" key="1">
    <citation type="submission" date="2016-08" db="EMBL/GenBank/DDBJ databases">
        <authorList>
            <person name="Ngugi D.K."/>
            <person name="Miyake S."/>
            <person name="Stingl U."/>
        </authorList>
    </citation>
    <scope>NUCLEOTIDE SEQUENCE</scope>
    <source>
        <strain evidence="1">SCG-D08WGA-EpuloA1</strain>
    </source>
</reference>
<dbReference type="Proteomes" id="UP000188637">
    <property type="component" value="Unassembled WGS sequence"/>
</dbReference>
<name>A0ACC8X8D7_9FIRM</name>
<organism evidence="1 2">
    <name type="scientific">Candidatus Epulonipiscium fishelsonii</name>
    <dbReference type="NCBI Taxonomy" id="77094"/>
    <lineage>
        <taxon>Bacteria</taxon>
        <taxon>Bacillati</taxon>
        <taxon>Bacillota</taxon>
        <taxon>Clostridia</taxon>
        <taxon>Lachnospirales</taxon>
        <taxon>Lachnospiraceae</taxon>
        <taxon>Candidatus Epulonipiscium</taxon>
    </lineage>
</organism>
<dbReference type="EMBL" id="LJHD01000300">
    <property type="protein sequence ID" value="ONI38147.1"/>
    <property type="molecule type" value="Genomic_DNA"/>
</dbReference>
<sequence length="635" mass="71790">MNNNTLEKLDFDLLIKNLKHYASSILGKKLIDNLTPTSHLKSVKKRLDETEEAKILLEAVGGVPIQGIGIIDQLIDKVEKEIVLEAIELTQVSEFLRGCRKLKEFMQSKSYHAPTLSSYSEIITTYKKIEEEINFSVRNGRVDSGASKELKKIRRHIEIEQDKIQEKLEKFLRNSAYKTYIQDFFISNRNGHYTIPIKSAFKNQIEGTVIAESSKGNTVFIEPRTVQKHTTTLLSLQVEESIEEYKVLSSLTGLIYEAGQKIKLNIDVIGQYDLIFAKGKYAISINGIKPQVNDYGYTKIVQGRHPLLEGNVVPLNFEIGKNYRTLIITGPNAGGKTVVLKAVGLLTIATQLGLFISAQHGTDIAVYENIFVDIGDNQSLENSLSTFSSHIKNLAYIVNKTNKSTLLLFDEIGSGTEPNEGAGLAIAILEEVYKKGAITVATTHYGEIKNYSSSHPDFENAAMKFKKETLEPMYQLQIGQSGDSNALWISQKMGIQSNVLKRAKQYIDTKEYNFDFVDETKIRKKSEEIVNKPYYIYQKGDKVYLSDKEREAIVYEGQDDNRNVKVLLDDEIIDIFEKRVKLLISATKLYPPDYDLNSLFVSFKDRKLEKDIARGSKKALKAIEKERKAASNKNM</sequence>
<comment type="caution">
    <text evidence="1">The sequence shown here is derived from an EMBL/GenBank/DDBJ whole genome shotgun (WGS) entry which is preliminary data.</text>
</comment>
<accession>A0ACC8X8D7</accession>
<evidence type="ECO:0000313" key="1">
    <source>
        <dbReference type="EMBL" id="ONI38147.1"/>
    </source>
</evidence>
<proteinExistence type="predicted"/>
<keyword evidence="2" id="KW-1185">Reference proteome</keyword>